<dbReference type="PANTHER" id="PTHR43884:SF12">
    <property type="entry name" value="ISOVALERYL-COA DEHYDROGENASE, MITOCHONDRIAL-RELATED"/>
    <property type="match status" value="1"/>
</dbReference>
<dbReference type="EMBL" id="MKIN01000021">
    <property type="protein sequence ID" value="OLP50331.1"/>
    <property type="molecule type" value="Genomic_DNA"/>
</dbReference>
<dbReference type="PANTHER" id="PTHR43884">
    <property type="entry name" value="ACYL-COA DEHYDROGENASE"/>
    <property type="match status" value="1"/>
</dbReference>
<reference evidence="2 5" key="2">
    <citation type="submission" date="2020-08" db="EMBL/GenBank/DDBJ databases">
        <title>Genomic Encyclopedia of Type Strains, Phase IV (KMG-IV): sequencing the most valuable type-strain genomes for metagenomic binning, comparative biology and taxonomic classification.</title>
        <authorList>
            <person name="Goeker M."/>
        </authorList>
    </citation>
    <scope>NUCLEOTIDE SEQUENCE [LARGE SCALE GENOMIC DNA]</scope>
    <source>
        <strain evidence="2 5">DSM 100021</strain>
    </source>
</reference>
<organism evidence="3 4">
    <name type="scientific">Allorhizobium taibaishanense</name>
    <dbReference type="NCBI Taxonomy" id="887144"/>
    <lineage>
        <taxon>Bacteria</taxon>
        <taxon>Pseudomonadati</taxon>
        <taxon>Pseudomonadota</taxon>
        <taxon>Alphaproteobacteria</taxon>
        <taxon>Hyphomicrobiales</taxon>
        <taxon>Rhizobiaceae</taxon>
        <taxon>Rhizobium/Agrobacterium group</taxon>
        <taxon>Allorhizobium</taxon>
    </lineage>
</organism>
<gene>
    <name evidence="3" type="ORF">BJF91_13560</name>
    <name evidence="2" type="ORF">GGQ71_002790</name>
</gene>
<keyword evidence="4" id="KW-1185">Reference proteome</keyword>
<name>A0A1Q9A6Y4_9HYPH</name>
<dbReference type="Gene3D" id="1.10.540.10">
    <property type="entry name" value="Acyl-CoA dehydrogenase/oxidase, N-terminal domain"/>
    <property type="match status" value="1"/>
</dbReference>
<proteinExistence type="predicted"/>
<dbReference type="RefSeq" id="WP_075614223.1">
    <property type="nucleotide sequence ID" value="NZ_JACIED010000003.1"/>
</dbReference>
<evidence type="ECO:0000313" key="4">
    <source>
        <dbReference type="Proteomes" id="UP000185598"/>
    </source>
</evidence>
<dbReference type="InterPro" id="IPR009100">
    <property type="entry name" value="AcylCoA_DH/oxidase_NM_dom_sf"/>
</dbReference>
<dbReference type="SUPFAM" id="SSF56645">
    <property type="entry name" value="Acyl-CoA dehydrogenase NM domain-like"/>
    <property type="match status" value="1"/>
</dbReference>
<dbReference type="InterPro" id="IPR013786">
    <property type="entry name" value="AcylCoA_DH/ox_N"/>
</dbReference>
<dbReference type="GO" id="GO:0050660">
    <property type="term" value="F:flavin adenine dinucleotide binding"/>
    <property type="evidence" value="ECO:0007669"/>
    <property type="project" value="InterPro"/>
</dbReference>
<reference evidence="3 4" key="1">
    <citation type="submission" date="2016-09" db="EMBL/GenBank/DDBJ databases">
        <title>Rhizobium oryziradicis sp. nov., isolated from the root of rice.</title>
        <authorList>
            <person name="Zhao J."/>
            <person name="Zhang X."/>
        </authorList>
    </citation>
    <scope>NUCLEOTIDE SEQUENCE [LARGE SCALE GENOMIC DNA]</scope>
    <source>
        <strain evidence="3 4">14971</strain>
    </source>
</reference>
<dbReference type="Proteomes" id="UP000544107">
    <property type="component" value="Unassembled WGS sequence"/>
</dbReference>
<dbReference type="EMBL" id="JACIED010000003">
    <property type="protein sequence ID" value="MBB4008510.1"/>
    <property type="molecule type" value="Genomic_DNA"/>
</dbReference>
<dbReference type="Proteomes" id="UP000185598">
    <property type="component" value="Unassembled WGS sequence"/>
</dbReference>
<dbReference type="OrthoDB" id="6184213at2"/>
<accession>A0A1Q9A6Y4</accession>
<evidence type="ECO:0000313" key="3">
    <source>
        <dbReference type="EMBL" id="OLP50331.1"/>
    </source>
</evidence>
<dbReference type="STRING" id="887144.BJF91_13560"/>
<evidence type="ECO:0000313" key="5">
    <source>
        <dbReference type="Proteomes" id="UP000544107"/>
    </source>
</evidence>
<feature type="domain" description="Acyl-CoA dehydrogenase/oxidase N-terminal" evidence="1">
    <location>
        <begin position="31"/>
        <end position="120"/>
    </location>
</feature>
<protein>
    <submittedName>
        <fullName evidence="2">Alkylation response protein AidB-like acyl-CoA dehydrogenase</fullName>
    </submittedName>
</protein>
<evidence type="ECO:0000259" key="1">
    <source>
        <dbReference type="Pfam" id="PF02771"/>
    </source>
</evidence>
<dbReference type="Pfam" id="PF02771">
    <property type="entry name" value="Acyl-CoA_dh_N"/>
    <property type="match status" value="1"/>
</dbReference>
<dbReference type="GO" id="GO:0003995">
    <property type="term" value="F:acyl-CoA dehydrogenase activity"/>
    <property type="evidence" value="ECO:0007669"/>
    <property type="project" value="TreeGrafter"/>
</dbReference>
<evidence type="ECO:0000313" key="2">
    <source>
        <dbReference type="EMBL" id="MBB4008510.1"/>
    </source>
</evidence>
<dbReference type="InterPro" id="IPR037069">
    <property type="entry name" value="AcylCoA_DH/ox_N_sf"/>
</dbReference>
<dbReference type="AlphaFoldDB" id="A0A1Q9A6Y4"/>
<comment type="caution">
    <text evidence="3">The sequence shown here is derived from an EMBL/GenBank/DDBJ whole genome shotgun (WGS) entry which is preliminary data.</text>
</comment>
<sequence length="381" mass="40160">MGTFSPVFERPARPVALIKAEDEALTAAQVLADSALSEDHAEEQPRLDHLLRSGLLGISISTDYGGIDISNVLLSTVCRIVAEASPNLSAILAAHYGALELLRTHGSEAQKSFFFAAALAGMRFARAKAEAATSSKDSGLHLTHNGLGWSLNGTAIASPAAMTADWIMVSVYAPPDEPIHLFCPGNGSLTPIANTLSSGTHSERGQPVLFRDQKGEKDAVLQPRRPHHEPDVPQAMDLLLQASVELGSSKAFLAPFISPTSIAASATGMPFERLADAALRVATAEAVVEKAATAIDAAQIGASDRHRHTAFLIASAASVAAREASAMVRSMAIASTDEAAKRDHIHLGSLSVKPADAEMIVSLMRRGHGDIDSAFDDERLR</sequence>